<feature type="domain" description="BTB" evidence="3">
    <location>
        <begin position="16"/>
        <end position="93"/>
    </location>
</feature>
<dbReference type="EMBL" id="KN823620">
    <property type="protein sequence ID" value="KIO16254.1"/>
    <property type="molecule type" value="Genomic_DNA"/>
</dbReference>
<dbReference type="PANTHER" id="PTHR24412:SF451">
    <property type="entry name" value="KELCH-LIKE PROTEIN 20"/>
    <property type="match status" value="1"/>
</dbReference>
<name>A0A0C3Q1V3_9AGAM</name>
<reference evidence="5" key="2">
    <citation type="submission" date="2015-01" db="EMBL/GenBank/DDBJ databases">
        <title>Evolutionary Origins and Diversification of the Mycorrhizal Mutualists.</title>
        <authorList>
            <consortium name="DOE Joint Genome Institute"/>
            <consortium name="Mycorrhizal Genomics Consortium"/>
            <person name="Kohler A."/>
            <person name="Kuo A."/>
            <person name="Nagy L.G."/>
            <person name="Floudas D."/>
            <person name="Copeland A."/>
            <person name="Barry K.W."/>
            <person name="Cichocki N."/>
            <person name="Veneault-Fourrey C."/>
            <person name="LaButti K."/>
            <person name="Lindquist E.A."/>
            <person name="Lipzen A."/>
            <person name="Lundell T."/>
            <person name="Morin E."/>
            <person name="Murat C."/>
            <person name="Riley R."/>
            <person name="Ohm R."/>
            <person name="Sun H."/>
            <person name="Tunlid A."/>
            <person name="Henrissat B."/>
            <person name="Grigoriev I.V."/>
            <person name="Hibbett D.S."/>
            <person name="Martin F."/>
        </authorList>
    </citation>
    <scope>NUCLEOTIDE SEQUENCE [LARGE SCALE GENOMIC DNA]</scope>
    <source>
        <strain evidence="5">MUT 4182</strain>
    </source>
</reference>
<reference evidence="4 5" key="1">
    <citation type="submission" date="2014-04" db="EMBL/GenBank/DDBJ databases">
        <authorList>
            <consortium name="DOE Joint Genome Institute"/>
            <person name="Kuo A."/>
            <person name="Girlanda M."/>
            <person name="Perotto S."/>
            <person name="Kohler A."/>
            <person name="Nagy L.G."/>
            <person name="Floudas D."/>
            <person name="Copeland A."/>
            <person name="Barry K.W."/>
            <person name="Cichocki N."/>
            <person name="Veneault-Fourrey C."/>
            <person name="LaButti K."/>
            <person name="Lindquist E.A."/>
            <person name="Lipzen A."/>
            <person name="Lundell T."/>
            <person name="Morin E."/>
            <person name="Murat C."/>
            <person name="Sun H."/>
            <person name="Tunlid A."/>
            <person name="Henrissat B."/>
            <person name="Grigoriev I.V."/>
            <person name="Hibbett D.S."/>
            <person name="Martin F."/>
            <person name="Nordberg H.P."/>
            <person name="Cantor M.N."/>
            <person name="Hua S.X."/>
        </authorList>
    </citation>
    <scope>NUCLEOTIDE SEQUENCE [LARGE SCALE GENOMIC DNA]</scope>
    <source>
        <strain evidence="4 5">MUT 4182</strain>
    </source>
</reference>
<proteinExistence type="predicted"/>
<keyword evidence="1" id="KW-0880">Kelch repeat</keyword>
<dbReference type="AlphaFoldDB" id="A0A0C3Q1V3"/>
<dbReference type="OrthoDB" id="6359816at2759"/>
<keyword evidence="2" id="KW-0677">Repeat</keyword>
<evidence type="ECO:0000256" key="1">
    <source>
        <dbReference type="ARBA" id="ARBA00022441"/>
    </source>
</evidence>
<accession>A0A0C3Q1V3</accession>
<dbReference type="SUPFAM" id="SSF54695">
    <property type="entry name" value="POZ domain"/>
    <property type="match status" value="1"/>
</dbReference>
<dbReference type="HOGENOM" id="CLU_1571769_0_0_1"/>
<dbReference type="Gene3D" id="3.30.710.10">
    <property type="entry name" value="Potassium Channel Kv1.1, Chain A"/>
    <property type="match status" value="1"/>
</dbReference>
<dbReference type="Proteomes" id="UP000054248">
    <property type="component" value="Unassembled WGS sequence"/>
</dbReference>
<evidence type="ECO:0000313" key="5">
    <source>
        <dbReference type="Proteomes" id="UP000054248"/>
    </source>
</evidence>
<protein>
    <recommendedName>
        <fullName evidence="3">BTB domain-containing protein</fullName>
    </recommendedName>
</protein>
<keyword evidence="5" id="KW-1185">Reference proteome</keyword>
<dbReference type="STRING" id="1051891.A0A0C3Q1V3"/>
<dbReference type="PROSITE" id="PS50097">
    <property type="entry name" value="BTB"/>
    <property type="match status" value="1"/>
</dbReference>
<dbReference type="InterPro" id="IPR011333">
    <property type="entry name" value="SKP1/BTB/POZ_sf"/>
</dbReference>
<evidence type="ECO:0000313" key="4">
    <source>
        <dbReference type="EMBL" id="KIO16254.1"/>
    </source>
</evidence>
<dbReference type="Pfam" id="PF00651">
    <property type="entry name" value="BTB"/>
    <property type="match status" value="1"/>
</dbReference>
<dbReference type="CDD" id="cd18186">
    <property type="entry name" value="BTB_POZ_ZBTB_KLHL-like"/>
    <property type="match status" value="1"/>
</dbReference>
<gene>
    <name evidence="4" type="ORF">M407DRAFT_191038</name>
</gene>
<dbReference type="SMART" id="SM00225">
    <property type="entry name" value="BTB"/>
    <property type="match status" value="1"/>
</dbReference>
<organism evidence="4 5">
    <name type="scientific">Tulasnella calospora MUT 4182</name>
    <dbReference type="NCBI Taxonomy" id="1051891"/>
    <lineage>
        <taxon>Eukaryota</taxon>
        <taxon>Fungi</taxon>
        <taxon>Dikarya</taxon>
        <taxon>Basidiomycota</taxon>
        <taxon>Agaricomycotina</taxon>
        <taxon>Agaricomycetes</taxon>
        <taxon>Cantharellales</taxon>
        <taxon>Tulasnellaceae</taxon>
        <taxon>Tulasnella</taxon>
    </lineage>
</organism>
<dbReference type="PANTHER" id="PTHR24412">
    <property type="entry name" value="KELCH PROTEIN"/>
    <property type="match status" value="1"/>
</dbReference>
<sequence>MMRSGWNELRRTGQLLDICFQVQGQEIQAHRGMLAAMVPHFKTAFEGSFRESIVMTEDTELPVYPLPEDEAASAFAVQCVVDYVYTGKLTRPTFSDNDEATAALDDLLDLMELSNLWDMPELTNQAVRAIIELGLIQFDNCDDVLARAEASQIELLIEICRKTKKQNQWI</sequence>
<dbReference type="InterPro" id="IPR000210">
    <property type="entry name" value="BTB/POZ_dom"/>
</dbReference>
<evidence type="ECO:0000259" key="3">
    <source>
        <dbReference type="PROSITE" id="PS50097"/>
    </source>
</evidence>
<evidence type="ECO:0000256" key="2">
    <source>
        <dbReference type="ARBA" id="ARBA00022737"/>
    </source>
</evidence>